<proteinExistence type="predicted"/>
<gene>
    <name evidence="1" type="ORF">BJ878DRAFT_566843</name>
</gene>
<evidence type="ECO:0000313" key="1">
    <source>
        <dbReference type="EMBL" id="KAG9245273.1"/>
    </source>
</evidence>
<evidence type="ECO:0000313" key="2">
    <source>
        <dbReference type="Proteomes" id="UP000887226"/>
    </source>
</evidence>
<reference evidence="1" key="1">
    <citation type="journal article" date="2021" name="IMA Fungus">
        <title>Genomic characterization of three marine fungi, including Emericellopsis atlantica sp. nov. with signatures of a generalist lifestyle and marine biomass degradation.</title>
        <authorList>
            <person name="Hagestad O.C."/>
            <person name="Hou L."/>
            <person name="Andersen J.H."/>
            <person name="Hansen E.H."/>
            <person name="Altermark B."/>
            <person name="Li C."/>
            <person name="Kuhnert E."/>
            <person name="Cox R.J."/>
            <person name="Crous P.W."/>
            <person name="Spatafora J.W."/>
            <person name="Lail K."/>
            <person name="Amirebrahimi M."/>
            <person name="Lipzen A."/>
            <person name="Pangilinan J."/>
            <person name="Andreopoulos W."/>
            <person name="Hayes R.D."/>
            <person name="Ng V."/>
            <person name="Grigoriev I.V."/>
            <person name="Jackson S.A."/>
            <person name="Sutton T.D.S."/>
            <person name="Dobson A.D.W."/>
            <person name="Rama T."/>
        </authorList>
    </citation>
    <scope>NUCLEOTIDE SEQUENCE</scope>
    <source>
        <strain evidence="1">TRa3180A</strain>
    </source>
</reference>
<dbReference type="AlphaFoldDB" id="A0A9P7Z483"/>
<keyword evidence="2" id="KW-1185">Reference proteome</keyword>
<dbReference type="OrthoDB" id="3548155at2759"/>
<accession>A0A9P7Z483</accession>
<comment type="caution">
    <text evidence="1">The sequence shown here is derived from an EMBL/GenBank/DDBJ whole genome shotgun (WGS) entry which is preliminary data.</text>
</comment>
<sequence>MNFHIDNSIYFRDKGLCRNSNPDLSMVPQANLLSALRTFVRECPLETPTRQNQNLVFRSPGECSGTIVLPLWSQTPSFNPRSVHWNSFLPLVEALRPLLEVAGRLFKSVRPYDYAFAENIFLSEIWMSNPPIHPIPCRRPSSGDCFSSLRLSANVALVSGPLGSGTEVCETRFDGSKSAVGGEWALVTWAGEGKPRLEFPGVEVSDENGPWDYQGLRVAAEDVVVLAPGIKTGSKPFVGESYQLELFVPGR</sequence>
<name>A0A9P7Z483_9HELO</name>
<protein>
    <submittedName>
        <fullName evidence="1">Uncharacterized protein</fullName>
    </submittedName>
</protein>
<dbReference type="EMBL" id="MU253856">
    <property type="protein sequence ID" value="KAG9245273.1"/>
    <property type="molecule type" value="Genomic_DNA"/>
</dbReference>
<dbReference type="Proteomes" id="UP000887226">
    <property type="component" value="Unassembled WGS sequence"/>
</dbReference>
<organism evidence="1 2">
    <name type="scientific">Calycina marina</name>
    <dbReference type="NCBI Taxonomy" id="1763456"/>
    <lineage>
        <taxon>Eukaryota</taxon>
        <taxon>Fungi</taxon>
        <taxon>Dikarya</taxon>
        <taxon>Ascomycota</taxon>
        <taxon>Pezizomycotina</taxon>
        <taxon>Leotiomycetes</taxon>
        <taxon>Helotiales</taxon>
        <taxon>Pezizellaceae</taxon>
        <taxon>Calycina</taxon>
    </lineage>
</organism>